<evidence type="ECO:0000313" key="8">
    <source>
        <dbReference type="EMBL" id="CAF1189738.1"/>
    </source>
</evidence>
<dbReference type="Proteomes" id="UP000663860">
    <property type="component" value="Unassembled WGS sequence"/>
</dbReference>
<keyword evidence="3 7" id="KW-0812">Transmembrane</keyword>
<evidence type="ECO:0000256" key="4">
    <source>
        <dbReference type="ARBA" id="ARBA00022968"/>
    </source>
</evidence>
<gene>
    <name evidence="8" type="ORF">IZO911_LOCUS27965</name>
</gene>
<sequence>MLYYNRSWRRYLRPFSRVFYVFILLFCIGIIWLIFTVYLFNRINNHHVEQKIDVKTRNPSLIFCFVLTENNRHLTSARAIAYSWGKRCDRFYFVTRLLNTSIELMTLEAFENTTDITPNTITQETLNVLLYLQQQYMFAPYHWFLRASDESFVIMPNLRRLIDQLNKYENNSPLAYVGDVEELYKKYQIVTSGSVMLFNRITLDRLGRLYNSENLQSKIDKENEKCLNEMIYDHEFIKCMKQCEININPINNNLILSQNLSFYKMNKRLKDTCCSSNMAAFRSSNETDMYKFDFLYHRLDALSNIDI</sequence>
<comment type="caution">
    <text evidence="8">The sequence shown here is derived from an EMBL/GenBank/DDBJ whole genome shotgun (WGS) entry which is preliminary data.</text>
</comment>
<reference evidence="8" key="1">
    <citation type="submission" date="2021-02" db="EMBL/GenBank/DDBJ databases">
        <authorList>
            <person name="Nowell W R."/>
        </authorList>
    </citation>
    <scope>NUCLEOTIDE SEQUENCE</scope>
</reference>
<organism evidence="8 9">
    <name type="scientific">Adineta steineri</name>
    <dbReference type="NCBI Taxonomy" id="433720"/>
    <lineage>
        <taxon>Eukaryota</taxon>
        <taxon>Metazoa</taxon>
        <taxon>Spiralia</taxon>
        <taxon>Gnathifera</taxon>
        <taxon>Rotifera</taxon>
        <taxon>Eurotatoria</taxon>
        <taxon>Bdelloidea</taxon>
        <taxon>Adinetida</taxon>
        <taxon>Adinetidae</taxon>
        <taxon>Adineta</taxon>
    </lineage>
</organism>
<evidence type="ECO:0008006" key="10">
    <source>
        <dbReference type="Google" id="ProtNLM"/>
    </source>
</evidence>
<evidence type="ECO:0000313" key="9">
    <source>
        <dbReference type="Proteomes" id="UP000663860"/>
    </source>
</evidence>
<dbReference type="Gene3D" id="3.90.550.50">
    <property type="match status" value="1"/>
</dbReference>
<dbReference type="AlphaFoldDB" id="A0A814VTF1"/>
<accession>A0A814VTF1</accession>
<keyword evidence="5 7" id="KW-1133">Transmembrane helix</keyword>
<dbReference type="PANTHER" id="PTHR23033">
    <property type="entry name" value="BETA1,3-GALACTOSYLTRANSFERASE"/>
    <property type="match status" value="1"/>
</dbReference>
<proteinExistence type="inferred from homology"/>
<dbReference type="EMBL" id="CAJNOE010000390">
    <property type="protein sequence ID" value="CAF1189738.1"/>
    <property type="molecule type" value="Genomic_DNA"/>
</dbReference>
<comment type="similarity">
    <text evidence="2">Belongs to the glycosyltransferase 31 family. Beta3-Gal-T subfamily.</text>
</comment>
<evidence type="ECO:0000256" key="1">
    <source>
        <dbReference type="ARBA" id="ARBA00004606"/>
    </source>
</evidence>
<evidence type="ECO:0000256" key="5">
    <source>
        <dbReference type="ARBA" id="ARBA00022989"/>
    </source>
</evidence>
<dbReference type="GO" id="GO:0016020">
    <property type="term" value="C:membrane"/>
    <property type="evidence" value="ECO:0007669"/>
    <property type="project" value="UniProtKB-SubCell"/>
</dbReference>
<evidence type="ECO:0000256" key="7">
    <source>
        <dbReference type="SAM" id="Phobius"/>
    </source>
</evidence>
<dbReference type="InterPro" id="IPR026050">
    <property type="entry name" value="C1GALT1/C1GALT1_chp1"/>
</dbReference>
<evidence type="ECO:0000256" key="3">
    <source>
        <dbReference type="ARBA" id="ARBA00022692"/>
    </source>
</evidence>
<protein>
    <recommendedName>
        <fullName evidence="10">Hexosyltransferase</fullName>
    </recommendedName>
</protein>
<keyword evidence="4" id="KW-0735">Signal-anchor</keyword>
<evidence type="ECO:0000256" key="6">
    <source>
        <dbReference type="ARBA" id="ARBA00023136"/>
    </source>
</evidence>
<evidence type="ECO:0000256" key="2">
    <source>
        <dbReference type="ARBA" id="ARBA00006462"/>
    </source>
</evidence>
<name>A0A814VTF1_9BILA</name>
<keyword evidence="6 7" id="KW-0472">Membrane</keyword>
<comment type="subcellular location">
    <subcellularLocation>
        <location evidence="1">Membrane</location>
        <topology evidence="1">Single-pass type II membrane protein</topology>
    </subcellularLocation>
</comment>
<feature type="transmembrane region" description="Helical" evidence="7">
    <location>
        <begin position="20"/>
        <end position="40"/>
    </location>
</feature>